<gene>
    <name evidence="1" type="ORF">JGUZn3_21010</name>
</gene>
<keyword evidence="2" id="KW-1185">Reference proteome</keyword>
<protein>
    <submittedName>
        <fullName evidence="1">Uncharacterized protein</fullName>
    </submittedName>
</protein>
<dbReference type="RefSeq" id="WP_203413481.1">
    <property type="nucleotide sequence ID" value="NZ_CP060244.1"/>
</dbReference>
<accession>A0A7H1NU44</accession>
<evidence type="ECO:0000313" key="2">
    <source>
        <dbReference type="Proteomes" id="UP000516349"/>
    </source>
</evidence>
<evidence type="ECO:0000313" key="1">
    <source>
        <dbReference type="EMBL" id="QNT79304.1"/>
    </source>
</evidence>
<name>A0A7H1NU44_9PROT</name>
<organism evidence="1 2">
    <name type="scientific">Entomobacter blattae</name>
    <dbReference type="NCBI Taxonomy" id="2762277"/>
    <lineage>
        <taxon>Bacteria</taxon>
        <taxon>Pseudomonadati</taxon>
        <taxon>Pseudomonadota</taxon>
        <taxon>Alphaproteobacteria</taxon>
        <taxon>Acetobacterales</taxon>
        <taxon>Acetobacteraceae</taxon>
        <taxon>Entomobacter</taxon>
    </lineage>
</organism>
<dbReference type="KEGG" id="ebla:JGUZn3_21010"/>
<reference evidence="1 2" key="1">
    <citation type="submission" date="2020-08" db="EMBL/GenBank/DDBJ databases">
        <title>Complete genome sequence of Entomobacter blattae G55GP.</title>
        <authorList>
            <person name="Poehlein A."/>
            <person name="Guzman J."/>
            <person name="Daniel R."/>
            <person name="Vilcinskas A."/>
        </authorList>
    </citation>
    <scope>NUCLEOTIDE SEQUENCE [LARGE SCALE GENOMIC DNA]</scope>
    <source>
        <strain evidence="1 2">G55GP</strain>
    </source>
</reference>
<dbReference type="AlphaFoldDB" id="A0A7H1NU44"/>
<sequence length="202" mass="22757">MSRREKTITIKQGRDKGKTFLIREMSAYDCEEWGRELISTVYRCALQSENGLMMMLSDSIREAFTEPVVPEIKPPSGMSKEHPAIKRAQAEAEQQAVEAAETQREATPAQLVSVLGLRIFMQLPFEEQERVLAPLMACISMGKSGEEQPFDRDSIEDSSTIVTLRAEAFRLHTDFFMPAVPSIYRRLRTVGAAMSHETSPTL</sequence>
<proteinExistence type="predicted"/>
<dbReference type="EMBL" id="CP060244">
    <property type="protein sequence ID" value="QNT79304.1"/>
    <property type="molecule type" value="Genomic_DNA"/>
</dbReference>
<dbReference type="Proteomes" id="UP000516349">
    <property type="component" value="Chromosome"/>
</dbReference>